<name>A0A2P2R4M4_RHIMU</name>
<keyword evidence="1" id="KW-0812">Transmembrane</keyword>
<sequence>MWILEAFPFFFLFIFSIQSFIPFDYSTIK</sequence>
<feature type="transmembrane region" description="Helical" evidence="1">
    <location>
        <begin position="6"/>
        <end position="25"/>
    </location>
</feature>
<protein>
    <submittedName>
        <fullName evidence="2">Uncharacterized protein</fullName>
    </submittedName>
</protein>
<evidence type="ECO:0000256" key="1">
    <source>
        <dbReference type="SAM" id="Phobius"/>
    </source>
</evidence>
<reference evidence="2" key="1">
    <citation type="submission" date="2018-02" db="EMBL/GenBank/DDBJ databases">
        <title>Rhizophora mucronata_Transcriptome.</title>
        <authorList>
            <person name="Meera S.P."/>
            <person name="Sreeshan A."/>
            <person name="Augustine A."/>
        </authorList>
    </citation>
    <scope>NUCLEOTIDE SEQUENCE</scope>
    <source>
        <tissue evidence="2">Leaf</tissue>
    </source>
</reference>
<dbReference type="EMBL" id="GGEC01093719">
    <property type="protein sequence ID" value="MBX74203.1"/>
    <property type="molecule type" value="Transcribed_RNA"/>
</dbReference>
<proteinExistence type="predicted"/>
<keyword evidence="1" id="KW-1133">Transmembrane helix</keyword>
<dbReference type="AlphaFoldDB" id="A0A2P2R4M4"/>
<organism evidence="2">
    <name type="scientific">Rhizophora mucronata</name>
    <name type="common">Asiatic mangrove</name>
    <dbReference type="NCBI Taxonomy" id="61149"/>
    <lineage>
        <taxon>Eukaryota</taxon>
        <taxon>Viridiplantae</taxon>
        <taxon>Streptophyta</taxon>
        <taxon>Embryophyta</taxon>
        <taxon>Tracheophyta</taxon>
        <taxon>Spermatophyta</taxon>
        <taxon>Magnoliopsida</taxon>
        <taxon>eudicotyledons</taxon>
        <taxon>Gunneridae</taxon>
        <taxon>Pentapetalae</taxon>
        <taxon>rosids</taxon>
        <taxon>fabids</taxon>
        <taxon>Malpighiales</taxon>
        <taxon>Rhizophoraceae</taxon>
        <taxon>Rhizophora</taxon>
    </lineage>
</organism>
<accession>A0A2P2R4M4</accession>
<keyword evidence="1" id="KW-0472">Membrane</keyword>
<evidence type="ECO:0000313" key="2">
    <source>
        <dbReference type="EMBL" id="MBX74203.1"/>
    </source>
</evidence>